<gene>
    <name evidence="4" type="ORF">FHG71_13680</name>
</gene>
<evidence type="ECO:0000256" key="3">
    <source>
        <dbReference type="RuleBase" id="RU368077"/>
    </source>
</evidence>
<protein>
    <recommendedName>
        <fullName evidence="3">(S)-2-haloacid dehalogenase</fullName>
        <ecNumber evidence="3">3.8.1.2</ecNumber>
    </recommendedName>
    <alternativeName>
        <fullName evidence="3">2-haloalkanoic acid dehalogenase</fullName>
    </alternativeName>
    <alternativeName>
        <fullName evidence="3">Halocarboxylic acid halidohydrolase</fullName>
    </alternativeName>
    <alternativeName>
        <fullName evidence="3">L-2-haloacid dehalogenase</fullName>
    </alternativeName>
</protein>
<dbReference type="InterPro" id="IPR023198">
    <property type="entry name" value="PGP-like_dom2"/>
</dbReference>
<keyword evidence="2 3" id="KW-0378">Hydrolase</keyword>
<dbReference type="InterPro" id="IPR006439">
    <property type="entry name" value="HAD-SF_hydro_IA"/>
</dbReference>
<dbReference type="EMBL" id="VDFV01000020">
    <property type="protein sequence ID" value="TNC69862.1"/>
    <property type="molecule type" value="Genomic_DNA"/>
</dbReference>
<evidence type="ECO:0000256" key="1">
    <source>
        <dbReference type="ARBA" id="ARBA00008106"/>
    </source>
</evidence>
<dbReference type="NCBIfam" id="TIGR01428">
    <property type="entry name" value="HAD_type_II"/>
    <property type="match status" value="1"/>
</dbReference>
<dbReference type="SFLD" id="SFLDG01135">
    <property type="entry name" value="C1.5.6:_HAD__Beta-PGM__Phospha"/>
    <property type="match status" value="1"/>
</dbReference>
<dbReference type="SFLD" id="SFLDF00045">
    <property type="entry name" value="2-haloacid_dehalogenase"/>
    <property type="match status" value="1"/>
</dbReference>
<dbReference type="SFLD" id="SFLDS00003">
    <property type="entry name" value="Haloacid_Dehalogenase"/>
    <property type="match status" value="1"/>
</dbReference>
<dbReference type="NCBIfam" id="TIGR01493">
    <property type="entry name" value="HAD-SF-IA-v2"/>
    <property type="match status" value="1"/>
</dbReference>
<comment type="caution">
    <text evidence="4">The sequence shown here is derived from an EMBL/GenBank/DDBJ whole genome shotgun (WGS) entry which is preliminary data.</text>
</comment>
<accession>A0A5C4NF45</accession>
<dbReference type="SFLD" id="SFLDG01129">
    <property type="entry name" value="C1.5:_HAD__Beta-PGM__Phosphata"/>
    <property type="match status" value="1"/>
</dbReference>
<dbReference type="PRINTS" id="PR00413">
    <property type="entry name" value="HADHALOGNASE"/>
</dbReference>
<comment type="similarity">
    <text evidence="1 3">Belongs to the HAD-like hydrolase superfamily. S-2-haloalkanoic acid dehalogenase family.</text>
</comment>
<dbReference type="InterPro" id="IPR006328">
    <property type="entry name" value="2-HAD"/>
</dbReference>
<dbReference type="Gene3D" id="1.10.150.240">
    <property type="entry name" value="Putative phosphatase, domain 2"/>
    <property type="match status" value="1"/>
</dbReference>
<evidence type="ECO:0000256" key="2">
    <source>
        <dbReference type="ARBA" id="ARBA00022801"/>
    </source>
</evidence>
<comment type="function">
    <text evidence="3">Catalyzes the hydrolytic dehalogenation of small (S)-2-haloalkanoic acids to yield the corresponding (R)-2-hydroxyalkanoic acids.</text>
</comment>
<name>A0A5C4NF45_9RHOB</name>
<sequence length="227" mass="24266">MGLEPKAAVFDAYGTLFDVAGALRHVAEGDPGASWAADWQGLARLWRQKQLEITWLRAAAGRHSDFATVTADALDWTLARAGLSEPDLRELLLELYAALPAYPEARAAVEALRAKGLTCAILTNATPGMIAGLLDASGFAPLFDAVLTVEEAGVYKPHPSVYALATARFGVLPEEVLFVSANAWDAAGAAGFGFRTAWINREGAPPDPLWARPNWTLPSLDTLPELI</sequence>
<dbReference type="InterPro" id="IPR051540">
    <property type="entry name" value="S-2-haloacid_dehalogenase"/>
</dbReference>
<keyword evidence="5" id="KW-1185">Reference proteome</keyword>
<dbReference type="InterPro" id="IPR036412">
    <property type="entry name" value="HAD-like_sf"/>
</dbReference>
<dbReference type="PANTHER" id="PTHR43316:SF3">
    <property type="entry name" value="HALOACID DEHALOGENASE, TYPE II (AFU_ORTHOLOGUE AFUA_2G07750)-RELATED"/>
    <property type="match status" value="1"/>
</dbReference>
<proteinExistence type="inferred from homology"/>
<dbReference type="Pfam" id="PF00702">
    <property type="entry name" value="Hydrolase"/>
    <property type="match status" value="1"/>
</dbReference>
<dbReference type="EC" id="3.8.1.2" evidence="3"/>
<dbReference type="RefSeq" id="WP_139082252.1">
    <property type="nucleotide sequence ID" value="NZ_VDFV01000020.1"/>
</dbReference>
<dbReference type="SUPFAM" id="SSF56784">
    <property type="entry name" value="HAD-like"/>
    <property type="match status" value="1"/>
</dbReference>
<dbReference type="NCBIfam" id="TIGR01509">
    <property type="entry name" value="HAD-SF-IA-v3"/>
    <property type="match status" value="1"/>
</dbReference>
<dbReference type="Proteomes" id="UP000305709">
    <property type="component" value="Unassembled WGS sequence"/>
</dbReference>
<dbReference type="AlphaFoldDB" id="A0A5C4NF45"/>
<evidence type="ECO:0000313" key="4">
    <source>
        <dbReference type="EMBL" id="TNC69862.1"/>
    </source>
</evidence>
<evidence type="ECO:0000313" key="5">
    <source>
        <dbReference type="Proteomes" id="UP000305709"/>
    </source>
</evidence>
<comment type="catalytic activity">
    <reaction evidence="3">
        <text>an (S)-2-haloacid + H2O = a (2R)-2-hydroxycarboxylate + a halide anion + H(+)</text>
        <dbReference type="Rhea" id="RHEA:11192"/>
        <dbReference type="ChEBI" id="CHEBI:15377"/>
        <dbReference type="ChEBI" id="CHEBI:15378"/>
        <dbReference type="ChEBI" id="CHEBI:16042"/>
        <dbReference type="ChEBI" id="CHEBI:58314"/>
        <dbReference type="ChEBI" id="CHEBI:137405"/>
        <dbReference type="EC" id="3.8.1.2"/>
    </reaction>
</comment>
<dbReference type="GO" id="GO:0018784">
    <property type="term" value="F:(S)-2-haloacid dehalogenase activity"/>
    <property type="evidence" value="ECO:0007669"/>
    <property type="project" value="UniProtKB-UniRule"/>
</dbReference>
<organism evidence="4 5">
    <name type="scientific">Rubellimicrobium roseum</name>
    <dbReference type="NCBI Taxonomy" id="687525"/>
    <lineage>
        <taxon>Bacteria</taxon>
        <taxon>Pseudomonadati</taxon>
        <taxon>Pseudomonadota</taxon>
        <taxon>Alphaproteobacteria</taxon>
        <taxon>Rhodobacterales</taxon>
        <taxon>Roseobacteraceae</taxon>
        <taxon>Rubellimicrobium</taxon>
    </lineage>
</organism>
<dbReference type="CDD" id="cd02588">
    <property type="entry name" value="HAD_L2-DEX"/>
    <property type="match status" value="1"/>
</dbReference>
<dbReference type="PANTHER" id="PTHR43316">
    <property type="entry name" value="HYDROLASE, HALOACID DELAHOGENASE-RELATED"/>
    <property type="match status" value="1"/>
</dbReference>
<dbReference type="Gene3D" id="3.40.50.1000">
    <property type="entry name" value="HAD superfamily/HAD-like"/>
    <property type="match status" value="1"/>
</dbReference>
<dbReference type="InterPro" id="IPR023214">
    <property type="entry name" value="HAD_sf"/>
</dbReference>
<reference evidence="4 5" key="1">
    <citation type="submission" date="2019-06" db="EMBL/GenBank/DDBJ databases">
        <authorList>
            <person name="Jiang L."/>
        </authorList>
    </citation>
    <scope>NUCLEOTIDE SEQUENCE [LARGE SCALE GENOMIC DNA]</scope>
    <source>
        <strain evidence="4 5">YIM 48858</strain>
    </source>
</reference>
<dbReference type="OrthoDB" id="7989657at2"/>